<gene>
    <name evidence="2" type="ORF">LCGC14_2010710</name>
</gene>
<comment type="caution">
    <text evidence="2">The sequence shown here is derived from an EMBL/GenBank/DDBJ whole genome shotgun (WGS) entry which is preliminary data.</text>
</comment>
<reference evidence="2" key="1">
    <citation type="journal article" date="2015" name="Nature">
        <title>Complex archaea that bridge the gap between prokaryotes and eukaryotes.</title>
        <authorList>
            <person name="Spang A."/>
            <person name="Saw J.H."/>
            <person name="Jorgensen S.L."/>
            <person name="Zaremba-Niedzwiedzka K."/>
            <person name="Martijn J."/>
            <person name="Lind A.E."/>
            <person name="van Eijk R."/>
            <person name="Schleper C."/>
            <person name="Guy L."/>
            <person name="Ettema T.J."/>
        </authorList>
    </citation>
    <scope>NUCLEOTIDE SEQUENCE</scope>
</reference>
<dbReference type="AlphaFoldDB" id="A0A0F9HXN0"/>
<sequence length="288" mass="32231">MTEDNSTRLLFAGFYKSADGSYKAVLSDDSIDREDEIVGKGFLESALDGKVIGLIDHKNSVMGQVCEWVDKQIVRRKGHNSLIATPKWFMSNPNAEIIKNMLEKDGATIGLSIGAIPTDSDDVEIDGKEYKRWLKGEILEASFVAIAANKHAQIQALAKSLNLDKIHKGDNMSEEKVLVKAKEIIESMKDSIKDDVVKVLKAAEVSEEVYKDLVKDLPVEKPKQKPKETEDDDKEKDKDKAVEIIDVMKESKQEDVMKALEAANISEDIYKKLIKNIPADIEKIVDKR</sequence>
<accession>A0A0F9HXN0</accession>
<protein>
    <submittedName>
        <fullName evidence="2">Uncharacterized protein</fullName>
    </submittedName>
</protein>
<evidence type="ECO:0000256" key="1">
    <source>
        <dbReference type="SAM" id="MobiDB-lite"/>
    </source>
</evidence>
<dbReference type="EMBL" id="LAZR01023047">
    <property type="protein sequence ID" value="KKL79847.1"/>
    <property type="molecule type" value="Genomic_DNA"/>
</dbReference>
<proteinExistence type="predicted"/>
<evidence type="ECO:0000313" key="2">
    <source>
        <dbReference type="EMBL" id="KKL79847.1"/>
    </source>
</evidence>
<feature type="region of interest" description="Disordered" evidence="1">
    <location>
        <begin position="220"/>
        <end position="242"/>
    </location>
</feature>
<name>A0A0F9HXN0_9ZZZZ</name>
<organism evidence="2">
    <name type="scientific">marine sediment metagenome</name>
    <dbReference type="NCBI Taxonomy" id="412755"/>
    <lineage>
        <taxon>unclassified sequences</taxon>
        <taxon>metagenomes</taxon>
        <taxon>ecological metagenomes</taxon>
    </lineage>
</organism>
<feature type="non-terminal residue" evidence="2">
    <location>
        <position position="288"/>
    </location>
</feature>